<name>A0AAW2EV33_9HYME</name>
<reference evidence="1 2" key="1">
    <citation type="submission" date="2023-03" db="EMBL/GenBank/DDBJ databases">
        <title>High recombination rates correlate with genetic variation in Cardiocondyla obscurior ants.</title>
        <authorList>
            <person name="Errbii M."/>
        </authorList>
    </citation>
    <scope>NUCLEOTIDE SEQUENCE [LARGE SCALE GENOMIC DNA]</scope>
    <source>
        <strain evidence="1">Alpha-2009</strain>
        <tissue evidence="1">Whole body</tissue>
    </source>
</reference>
<keyword evidence="2" id="KW-1185">Reference proteome</keyword>
<protein>
    <submittedName>
        <fullName evidence="1">Uncharacterized protein</fullName>
    </submittedName>
</protein>
<accession>A0AAW2EV33</accession>
<organism evidence="1 2">
    <name type="scientific">Cardiocondyla obscurior</name>
    <dbReference type="NCBI Taxonomy" id="286306"/>
    <lineage>
        <taxon>Eukaryota</taxon>
        <taxon>Metazoa</taxon>
        <taxon>Ecdysozoa</taxon>
        <taxon>Arthropoda</taxon>
        <taxon>Hexapoda</taxon>
        <taxon>Insecta</taxon>
        <taxon>Pterygota</taxon>
        <taxon>Neoptera</taxon>
        <taxon>Endopterygota</taxon>
        <taxon>Hymenoptera</taxon>
        <taxon>Apocrita</taxon>
        <taxon>Aculeata</taxon>
        <taxon>Formicoidea</taxon>
        <taxon>Formicidae</taxon>
        <taxon>Myrmicinae</taxon>
        <taxon>Cardiocondyla</taxon>
    </lineage>
</organism>
<sequence>MEFLHCHIFVRVQTYIRIYIITCVSFSKIFPYGVLAPQRHLVPGAAREIGRTSREPRPCPALRASAPSFRDAVDVGSSSIAEDRDESFTQGINALQISELC</sequence>
<dbReference type="EMBL" id="JADYXP020000018">
    <property type="protein sequence ID" value="KAL0106066.1"/>
    <property type="molecule type" value="Genomic_DNA"/>
</dbReference>
<comment type="caution">
    <text evidence="1">The sequence shown here is derived from an EMBL/GenBank/DDBJ whole genome shotgun (WGS) entry which is preliminary data.</text>
</comment>
<dbReference type="AlphaFoldDB" id="A0AAW2EV33"/>
<proteinExistence type="predicted"/>
<dbReference type="Proteomes" id="UP001430953">
    <property type="component" value="Unassembled WGS sequence"/>
</dbReference>
<evidence type="ECO:0000313" key="2">
    <source>
        <dbReference type="Proteomes" id="UP001430953"/>
    </source>
</evidence>
<evidence type="ECO:0000313" key="1">
    <source>
        <dbReference type="EMBL" id="KAL0106066.1"/>
    </source>
</evidence>
<gene>
    <name evidence="1" type="ORF">PUN28_016057</name>
</gene>